<organism evidence="1 2">
    <name type="scientific">Eumeta variegata</name>
    <name type="common">Bagworm moth</name>
    <name type="synonym">Eumeta japonica</name>
    <dbReference type="NCBI Taxonomy" id="151549"/>
    <lineage>
        <taxon>Eukaryota</taxon>
        <taxon>Metazoa</taxon>
        <taxon>Ecdysozoa</taxon>
        <taxon>Arthropoda</taxon>
        <taxon>Hexapoda</taxon>
        <taxon>Insecta</taxon>
        <taxon>Pterygota</taxon>
        <taxon>Neoptera</taxon>
        <taxon>Endopterygota</taxon>
        <taxon>Lepidoptera</taxon>
        <taxon>Glossata</taxon>
        <taxon>Ditrysia</taxon>
        <taxon>Tineoidea</taxon>
        <taxon>Psychidae</taxon>
        <taxon>Oiketicinae</taxon>
        <taxon>Eumeta</taxon>
    </lineage>
</organism>
<proteinExistence type="predicted"/>
<dbReference type="Proteomes" id="UP000299102">
    <property type="component" value="Unassembled WGS sequence"/>
</dbReference>
<sequence>MSRVRIGHACRYAGVHFEKSGILVMLRMLTGHSYGDLAFGPVTASTAGRAGARPPGQAIDQRRSSAIAARYAARLHALCSLKGEYSKRPSSQIINSTDRLLIGSAGRAARRARRHPGIEFNLRVAGITPAHTSEMDAHCAYRDLRRAPARPTCAPPASARSSSANE</sequence>
<accession>A0A4C1W1R2</accession>
<reference evidence="1 2" key="1">
    <citation type="journal article" date="2019" name="Commun. Biol.">
        <title>The bagworm genome reveals a unique fibroin gene that provides high tensile strength.</title>
        <authorList>
            <person name="Kono N."/>
            <person name="Nakamura H."/>
            <person name="Ohtoshi R."/>
            <person name="Tomita M."/>
            <person name="Numata K."/>
            <person name="Arakawa K."/>
        </authorList>
    </citation>
    <scope>NUCLEOTIDE SEQUENCE [LARGE SCALE GENOMIC DNA]</scope>
</reference>
<gene>
    <name evidence="1" type="ORF">EVAR_39503_1</name>
</gene>
<evidence type="ECO:0000313" key="2">
    <source>
        <dbReference type="Proteomes" id="UP000299102"/>
    </source>
</evidence>
<dbReference type="EMBL" id="BGZK01000453">
    <property type="protein sequence ID" value="GBP44492.1"/>
    <property type="molecule type" value="Genomic_DNA"/>
</dbReference>
<protein>
    <submittedName>
        <fullName evidence="1">Uncharacterized protein</fullName>
    </submittedName>
</protein>
<dbReference type="AlphaFoldDB" id="A0A4C1W1R2"/>
<evidence type="ECO:0000313" key="1">
    <source>
        <dbReference type="EMBL" id="GBP44492.1"/>
    </source>
</evidence>
<name>A0A4C1W1R2_EUMVA</name>
<keyword evidence="2" id="KW-1185">Reference proteome</keyword>
<comment type="caution">
    <text evidence="1">The sequence shown here is derived from an EMBL/GenBank/DDBJ whole genome shotgun (WGS) entry which is preliminary data.</text>
</comment>